<name>A0A8C9GA31_PAVCR</name>
<protein>
    <submittedName>
        <fullName evidence="1">Uncharacterized protein</fullName>
    </submittedName>
</protein>
<proteinExistence type="predicted"/>
<evidence type="ECO:0000313" key="2">
    <source>
        <dbReference type="Proteomes" id="UP000694428"/>
    </source>
</evidence>
<reference evidence="1" key="1">
    <citation type="submission" date="2025-08" db="UniProtKB">
        <authorList>
            <consortium name="Ensembl"/>
        </authorList>
    </citation>
    <scope>IDENTIFICATION</scope>
</reference>
<dbReference type="Ensembl" id="ENSPSTT00000026946.1">
    <property type="protein sequence ID" value="ENSPSTP00000025619.1"/>
    <property type="gene ID" value="ENSPSTG00000018857.1"/>
</dbReference>
<accession>A0A8C9GA31</accession>
<organism evidence="1 2">
    <name type="scientific">Pavo cristatus</name>
    <name type="common">Indian peafowl</name>
    <name type="synonym">Blue peafowl</name>
    <dbReference type="NCBI Taxonomy" id="9049"/>
    <lineage>
        <taxon>Eukaryota</taxon>
        <taxon>Metazoa</taxon>
        <taxon>Chordata</taxon>
        <taxon>Craniata</taxon>
        <taxon>Vertebrata</taxon>
        <taxon>Euteleostomi</taxon>
        <taxon>Archelosauria</taxon>
        <taxon>Archosauria</taxon>
        <taxon>Dinosauria</taxon>
        <taxon>Saurischia</taxon>
        <taxon>Theropoda</taxon>
        <taxon>Coelurosauria</taxon>
        <taxon>Aves</taxon>
        <taxon>Neognathae</taxon>
        <taxon>Galloanserae</taxon>
        <taxon>Galliformes</taxon>
        <taxon>Phasianidae</taxon>
        <taxon>Phasianinae</taxon>
        <taxon>Pavo</taxon>
    </lineage>
</organism>
<dbReference type="Proteomes" id="UP000694428">
    <property type="component" value="Unplaced"/>
</dbReference>
<evidence type="ECO:0000313" key="1">
    <source>
        <dbReference type="Ensembl" id="ENSPSTP00000025619.1"/>
    </source>
</evidence>
<keyword evidence="2" id="KW-1185">Reference proteome</keyword>
<dbReference type="AlphaFoldDB" id="A0A8C9GA31"/>
<reference evidence="1" key="2">
    <citation type="submission" date="2025-09" db="UniProtKB">
        <authorList>
            <consortium name="Ensembl"/>
        </authorList>
    </citation>
    <scope>IDENTIFICATION</scope>
</reference>
<sequence length="128" mass="13652">MARGQPELGACKQHAALCTPLQGLCPAAGLRCRALPGAVGALCRALPPRARLAPDVLRRARFDRPQAVSPGRGPPLLPCPCGAALHKGWLNSVAFGGRISICTWQVAGSREKCVVLHRTAELFWKKLI</sequence>